<dbReference type="InterPro" id="IPR036054">
    <property type="entry name" value="BTG-like_sf"/>
</dbReference>
<dbReference type="CTD" id="54766"/>
<keyword evidence="5" id="KW-1185">Reference proteome</keyword>
<dbReference type="GeneID" id="114657250"/>
<dbReference type="OrthoDB" id="19928at2759"/>
<reference evidence="4" key="3">
    <citation type="submission" date="2025-09" db="UniProtKB">
        <authorList>
            <consortium name="Ensembl"/>
        </authorList>
    </citation>
    <scope>IDENTIFICATION</scope>
</reference>
<reference evidence="4" key="2">
    <citation type="submission" date="2025-08" db="UniProtKB">
        <authorList>
            <consortium name="Ensembl"/>
        </authorList>
    </citation>
    <scope>IDENTIFICATION</scope>
</reference>
<comment type="similarity">
    <text evidence="1">Belongs to the BTG family.</text>
</comment>
<feature type="region of interest" description="Disordered" evidence="2">
    <location>
        <begin position="141"/>
        <end position="168"/>
    </location>
</feature>
<dbReference type="RefSeq" id="XP_028664810.1">
    <property type="nucleotide sequence ID" value="XM_028808977.2"/>
</dbReference>
<evidence type="ECO:0000313" key="5">
    <source>
        <dbReference type="Proteomes" id="UP000694620"/>
    </source>
</evidence>
<dbReference type="PANTHER" id="PTHR22978">
    <property type="entry name" value="B-CELL TRANSLOCATION GENE"/>
    <property type="match status" value="1"/>
</dbReference>
<dbReference type="GO" id="GO:0005737">
    <property type="term" value="C:cytoplasm"/>
    <property type="evidence" value="ECO:0007669"/>
    <property type="project" value="TreeGrafter"/>
</dbReference>
<dbReference type="InterPro" id="IPR033332">
    <property type="entry name" value="BTG"/>
</dbReference>
<dbReference type="FunFam" id="3.90.640.90:FF:000002">
    <property type="entry name" value="BTG anti-proliferation factor 4"/>
    <property type="match status" value="1"/>
</dbReference>
<reference evidence="4" key="1">
    <citation type="submission" date="2021-06" db="EMBL/GenBank/DDBJ databases">
        <authorList>
            <consortium name="Wellcome Sanger Institute Data Sharing"/>
        </authorList>
    </citation>
    <scope>NUCLEOTIDE SEQUENCE [LARGE SCALE GENOMIC DNA]</scope>
</reference>
<protein>
    <submittedName>
        <fullName evidence="4">B-cell translocation gene 4</fullName>
    </submittedName>
</protein>
<dbReference type="PANTHER" id="PTHR22978:SF5">
    <property type="entry name" value="PROTEIN BTG4"/>
    <property type="match status" value="1"/>
</dbReference>
<evidence type="ECO:0000313" key="4">
    <source>
        <dbReference type="Ensembl" id="ENSECRP00000021340.1"/>
    </source>
</evidence>
<dbReference type="GeneTree" id="ENSGT00950000182952"/>
<dbReference type="RefSeq" id="XP_051788233.1">
    <property type="nucleotide sequence ID" value="XM_051932273.1"/>
</dbReference>
<name>A0A8C4SQU6_ERPCA</name>
<accession>A0A8C4SQU6</accession>
<feature type="domain" description="Anti-proliferative protein" evidence="3">
    <location>
        <begin position="1"/>
        <end position="108"/>
    </location>
</feature>
<dbReference type="Ensembl" id="ENSECRT00000021804.1">
    <property type="protein sequence ID" value="ENSECRP00000021340.1"/>
    <property type="gene ID" value="ENSECRG00000014395.1"/>
</dbReference>
<dbReference type="GO" id="GO:0005634">
    <property type="term" value="C:nucleus"/>
    <property type="evidence" value="ECO:0007669"/>
    <property type="project" value="TreeGrafter"/>
</dbReference>
<dbReference type="PRINTS" id="PR00310">
    <property type="entry name" value="ANTIPRLFBTG1"/>
</dbReference>
<organism evidence="4 5">
    <name type="scientific">Erpetoichthys calabaricus</name>
    <name type="common">Rope fish</name>
    <name type="synonym">Calamoichthys calabaricus</name>
    <dbReference type="NCBI Taxonomy" id="27687"/>
    <lineage>
        <taxon>Eukaryota</taxon>
        <taxon>Metazoa</taxon>
        <taxon>Chordata</taxon>
        <taxon>Craniata</taxon>
        <taxon>Vertebrata</taxon>
        <taxon>Euteleostomi</taxon>
        <taxon>Actinopterygii</taxon>
        <taxon>Polypteriformes</taxon>
        <taxon>Polypteridae</taxon>
        <taxon>Erpetoichthys</taxon>
    </lineage>
</organism>
<dbReference type="InterPro" id="IPR002087">
    <property type="entry name" value="Anti_prolifrtn"/>
</dbReference>
<dbReference type="SMART" id="SM00099">
    <property type="entry name" value="btg1"/>
    <property type="match status" value="1"/>
</dbReference>
<feature type="compositionally biased region" description="Low complexity" evidence="2">
    <location>
        <begin position="141"/>
        <end position="165"/>
    </location>
</feature>
<dbReference type="AlphaFoldDB" id="A0A8C4SQU6"/>
<gene>
    <name evidence="4" type="primary">BTG4</name>
    <name evidence="4" type="synonym">btg4</name>
</gene>
<evidence type="ECO:0000256" key="2">
    <source>
        <dbReference type="SAM" id="MobiDB-lite"/>
    </source>
</evidence>
<proteinExistence type="inferred from homology"/>
<dbReference type="Proteomes" id="UP000694620">
    <property type="component" value="Chromosome 9"/>
</dbReference>
<evidence type="ECO:0000256" key="1">
    <source>
        <dbReference type="ARBA" id="ARBA00007989"/>
    </source>
</evidence>
<dbReference type="Pfam" id="PF07742">
    <property type="entry name" value="BTG"/>
    <property type="match status" value="1"/>
</dbReference>
<sequence length="239" mass="27533">MKEEIAATVFFFTRLAKKHDQLGRKDLERFAVQLTALLFEKYKSHWYPESPNRGQAYRCIRMNKQQVRDPLLERACLESRVDYEALGLPREITVWVDPHEVCCRYGEKNRPMSVALLEGKDEDREISKRIAIAVEKATSDYYSGTSSDDEGSVSSSSTSSQEVNSIPTVSNPNSVYQFADLAVQSVPSWSHYKRKAYPETYHHQPAVNSCYLPYRTYKPSAAFSGPRVDRYHWVSKKRC</sequence>
<evidence type="ECO:0000259" key="3">
    <source>
        <dbReference type="SMART" id="SM00099"/>
    </source>
</evidence>
<dbReference type="Gene3D" id="3.90.640.90">
    <property type="entry name" value="Anti-proliferative protein, N-terminal domain"/>
    <property type="match status" value="1"/>
</dbReference>
<dbReference type="SUPFAM" id="SSF160696">
    <property type="entry name" value="BTG domain-like"/>
    <property type="match status" value="1"/>
</dbReference>